<name>A0ABT9NKU8_9ACTN</name>
<keyword evidence="2" id="KW-1185">Reference proteome</keyword>
<evidence type="ECO:0000313" key="1">
    <source>
        <dbReference type="EMBL" id="MDP9821051.1"/>
    </source>
</evidence>
<dbReference type="RefSeq" id="WP_068117033.1">
    <property type="nucleotide sequence ID" value="NZ_CCXJ01000063.1"/>
</dbReference>
<protein>
    <recommendedName>
        <fullName evidence="3">Formate dehydrogenase accessory protein FdhE</fullName>
    </recommendedName>
</protein>
<sequence length="298" mass="33138">MWDYEDMLGKARAYFVRAAEHEQTDDDEFVIWHLLGLEFLLRAPLAKIHPSLLAAPEGDSLLAANGLPSKKEPMSVPTHTVLSRLTQIVPGFIEDRVEESKLLMGFRNAELHTAEATAANLSNDVWLPKLLRVANVICDHLDLPVDDVLADDVVELARQLVDQEDKKLAHEVVKKIEFATAFLAGLSEEERQARTPATPTGWGSYTHSIQCPACTTLNAITLQFVRNAAEHLRSDGAGWERQVVYVATGYSCPVCSLQLNTTAEVVAAGLPQQFIDEEFEEFEDRYMSALVDDDYGND</sequence>
<dbReference type="Proteomes" id="UP001240447">
    <property type="component" value="Unassembled WGS sequence"/>
</dbReference>
<organism evidence="1 2">
    <name type="scientific">Nocardioides massiliensis</name>
    <dbReference type="NCBI Taxonomy" id="1325935"/>
    <lineage>
        <taxon>Bacteria</taxon>
        <taxon>Bacillati</taxon>
        <taxon>Actinomycetota</taxon>
        <taxon>Actinomycetes</taxon>
        <taxon>Propionibacteriales</taxon>
        <taxon>Nocardioidaceae</taxon>
        <taxon>Nocardioides</taxon>
    </lineage>
</organism>
<evidence type="ECO:0000313" key="2">
    <source>
        <dbReference type="Proteomes" id="UP001240447"/>
    </source>
</evidence>
<proteinExistence type="predicted"/>
<accession>A0ABT9NKU8</accession>
<reference evidence="1 2" key="1">
    <citation type="submission" date="2023-07" db="EMBL/GenBank/DDBJ databases">
        <title>Sequencing the genomes of 1000 actinobacteria strains.</title>
        <authorList>
            <person name="Klenk H.-P."/>
        </authorList>
    </citation>
    <scope>NUCLEOTIDE SEQUENCE [LARGE SCALE GENOMIC DNA]</scope>
    <source>
        <strain evidence="1 2">GD13</strain>
    </source>
</reference>
<evidence type="ECO:0008006" key="3">
    <source>
        <dbReference type="Google" id="ProtNLM"/>
    </source>
</evidence>
<gene>
    <name evidence="1" type="ORF">J2S59_000860</name>
</gene>
<dbReference type="EMBL" id="JAUSQM010000001">
    <property type="protein sequence ID" value="MDP9821051.1"/>
    <property type="molecule type" value="Genomic_DNA"/>
</dbReference>
<comment type="caution">
    <text evidence="1">The sequence shown here is derived from an EMBL/GenBank/DDBJ whole genome shotgun (WGS) entry which is preliminary data.</text>
</comment>